<sequence length="397" mass="45649">MKTYNQKNEVVLTFKVGGLYAESTTTNKHEKTFVNKATKKAQPKKNQDVQEFSEIDKGLFPLLTPPKKRHPEYLAVLQNAFWQLEHEKAPKDDLLKLLMYFSPKVRLSESSPTESTIFAITAKEYAALTGLSLRGAYTALNRVVDALYEHSVIFQSQERGRVRTRLVTSAGYQDGRFTVSFTHYALYIMYVFSKETPFTQLHLKSISALHGHGLRLYPFLVQNAFRQDFDIALSDLKVALELSPTSYPEYRDFKSTILKPHIDLINEQTELSVQFRAVKKEGRKASHVGFTISLKKDVTPKQPESKEPPEQPPEQPPEEKEKPSVEQDEQQYAIQFVLDTLKAKNLYDRFKEGNESKVQVMSRILTDMKEGRHIYWQEKIKEFTHSIPLGLDGIGNR</sequence>
<name>A0A0H5Q3T2_9ZZZZ</name>
<dbReference type="SUPFAM" id="SSF46785">
    <property type="entry name" value="Winged helix' DNA-binding domain"/>
    <property type="match status" value="2"/>
</dbReference>
<dbReference type="Pfam" id="PF21205">
    <property type="entry name" value="Rep3_C"/>
    <property type="match status" value="1"/>
</dbReference>
<dbReference type="InterPro" id="IPR036388">
    <property type="entry name" value="WH-like_DNA-bd_sf"/>
</dbReference>
<keyword evidence="3" id="KW-0614">Plasmid</keyword>
<evidence type="ECO:0000259" key="2">
    <source>
        <dbReference type="Pfam" id="PF01051"/>
    </source>
</evidence>
<dbReference type="InterPro" id="IPR036390">
    <property type="entry name" value="WH_DNA-bd_sf"/>
</dbReference>
<feature type="region of interest" description="Disordered" evidence="1">
    <location>
        <begin position="296"/>
        <end position="328"/>
    </location>
</feature>
<dbReference type="AlphaFoldDB" id="A0A0H5Q3T2"/>
<dbReference type="InterPro" id="IPR000525">
    <property type="entry name" value="Initiator_Rep_WH1"/>
</dbReference>
<reference evidence="3" key="1">
    <citation type="submission" date="2015-06" db="EMBL/GenBank/DDBJ databases">
        <authorList>
            <person name="Joergensen T."/>
        </authorList>
    </citation>
    <scope>NUCLEOTIDE SEQUENCE</scope>
    <source>
        <plasmid evidence="3">pRGFK1137</plasmid>
    </source>
</reference>
<proteinExistence type="predicted"/>
<accession>A0A0H5Q3T2</accession>
<protein>
    <recommendedName>
        <fullName evidence="2">Initiator Rep protein WH1 domain-containing protein</fullName>
    </recommendedName>
</protein>
<feature type="compositionally biased region" description="Basic and acidic residues" evidence="1">
    <location>
        <begin position="296"/>
        <end position="309"/>
    </location>
</feature>
<organism evidence="3">
    <name type="scientific">uncultured prokaryote</name>
    <dbReference type="NCBI Taxonomy" id="198431"/>
    <lineage>
        <taxon>unclassified sequences</taxon>
        <taxon>environmental samples</taxon>
    </lineage>
</organism>
<dbReference type="GO" id="GO:0006270">
    <property type="term" value="P:DNA replication initiation"/>
    <property type="evidence" value="ECO:0007669"/>
    <property type="project" value="InterPro"/>
</dbReference>
<reference evidence="3" key="2">
    <citation type="submission" date="2015-07" db="EMBL/GenBank/DDBJ databases">
        <title>Plasmids, circular viruses and viroids from rat gut.</title>
        <authorList>
            <person name="Jorgensen T.J."/>
            <person name="Hansen M.A."/>
            <person name="Xu Z."/>
            <person name="Tabak M.A."/>
            <person name="Sorensen S.J."/>
            <person name="Hansen L.H."/>
        </authorList>
    </citation>
    <scope>NUCLEOTIDE SEQUENCE</scope>
    <source>
        <plasmid evidence="3">pRGFK1137</plasmid>
    </source>
</reference>
<dbReference type="EMBL" id="LN853717">
    <property type="protein sequence ID" value="CRY96548.1"/>
    <property type="molecule type" value="Genomic_DNA"/>
</dbReference>
<geneLocation type="plasmid" evidence="3">
    <name>pRGFK1137</name>
</geneLocation>
<dbReference type="GO" id="GO:0003887">
    <property type="term" value="F:DNA-directed DNA polymerase activity"/>
    <property type="evidence" value="ECO:0007669"/>
    <property type="project" value="InterPro"/>
</dbReference>
<feature type="domain" description="Initiator Rep protein WH1" evidence="2">
    <location>
        <begin position="95"/>
        <end position="220"/>
    </location>
</feature>
<dbReference type="Gene3D" id="1.10.10.10">
    <property type="entry name" value="Winged helix-like DNA-binding domain superfamily/Winged helix DNA-binding domain"/>
    <property type="match status" value="2"/>
</dbReference>
<evidence type="ECO:0000313" key="3">
    <source>
        <dbReference type="EMBL" id="CRY96548.1"/>
    </source>
</evidence>
<dbReference type="Pfam" id="PF01051">
    <property type="entry name" value="Rep3_N"/>
    <property type="match status" value="1"/>
</dbReference>
<evidence type="ECO:0000256" key="1">
    <source>
        <dbReference type="SAM" id="MobiDB-lite"/>
    </source>
</evidence>